<dbReference type="Gene3D" id="3.40.190.10">
    <property type="entry name" value="Periplasmic binding protein-like II"/>
    <property type="match status" value="2"/>
</dbReference>
<dbReference type="InterPro" id="IPR044527">
    <property type="entry name" value="NrtA/CpmA_ABC-bd_dom"/>
</dbReference>
<dbReference type="PANTHER" id="PTHR30024:SF43">
    <property type="entry name" value="BLL4572 PROTEIN"/>
    <property type="match status" value="1"/>
</dbReference>
<evidence type="ECO:0000313" key="8">
    <source>
        <dbReference type="Proteomes" id="UP000192360"/>
    </source>
</evidence>
<dbReference type="OrthoDB" id="9815454at2"/>
<gene>
    <name evidence="7" type="ORF">SAMN05660703_0933</name>
</gene>
<protein>
    <submittedName>
        <fullName evidence="7">Nitrate/nitrite transport system substrate-binding protein</fullName>
    </submittedName>
</protein>
<feature type="chain" id="PRO_5012664339" evidence="6">
    <location>
        <begin position="20"/>
        <end position="457"/>
    </location>
</feature>
<dbReference type="PROSITE" id="PS51257">
    <property type="entry name" value="PROKAR_LIPOPROTEIN"/>
    <property type="match status" value="1"/>
</dbReference>
<keyword evidence="6" id="KW-0732">Signal</keyword>
<dbReference type="RefSeq" id="WP_084060219.1">
    <property type="nucleotide sequence ID" value="NZ_FWXO01000001.1"/>
</dbReference>
<feature type="signal peptide" evidence="6">
    <location>
        <begin position="1"/>
        <end position="19"/>
    </location>
</feature>
<dbReference type="CDD" id="cd13553">
    <property type="entry name" value="PBP2_NrtA_CpmA_like"/>
    <property type="match status" value="1"/>
</dbReference>
<dbReference type="STRING" id="504486.SAMN05660703_0933"/>
<keyword evidence="4" id="KW-0997">Cell inner membrane</keyword>
<keyword evidence="3" id="KW-1003">Cell membrane</keyword>
<sequence>MKHVIKKVSLSFAALLLLAACGGKEKKTKEVSSEQLNAISLEIEKPQLTFGFIKLTDMAPLAIAKEKGFFEDEGLFVSVEAQSNWKNVLDRVIDGQLDGSHMLAGQPIAAGAGFGRQAKLVTTFSMDLNGNAITVSNDVWSKMKPNVPVDKDGLPVHPIKADALKPVITEYKNSGKPFKMGMVFPVSTHNYEIRYWLAAAGINPGMYTAENVQGQIDAEVLLSVTPPPQMPATLESGTIYGYCVGEPWNQQAVFKGIGVPVVTNYDIWKNNPEKVFVMTEKFINDNPNTAIAVTKALIRAGKWLDEPENRAEAVKILSMSQYVGAPEEVLANSMTGTFEFEKGDKRSMPDFNVFYKYNATYPFYSDGIWFLTQMRRWGQIPEAKPAAWYQETIKDIYRPDVWKKAADLLVAEGKIPASDVPETDGYKPATADFIDGNTFDAKDPIGYINSFAIGNKD</sequence>
<dbReference type="AlphaFoldDB" id="A0A1W1YVI7"/>
<evidence type="ECO:0000256" key="6">
    <source>
        <dbReference type="SAM" id="SignalP"/>
    </source>
</evidence>
<dbReference type="Proteomes" id="UP000192360">
    <property type="component" value="Unassembled WGS sequence"/>
</dbReference>
<organism evidence="7 8">
    <name type="scientific">Cellulophaga tyrosinoxydans</name>
    <dbReference type="NCBI Taxonomy" id="504486"/>
    <lineage>
        <taxon>Bacteria</taxon>
        <taxon>Pseudomonadati</taxon>
        <taxon>Bacteroidota</taxon>
        <taxon>Flavobacteriia</taxon>
        <taxon>Flavobacteriales</taxon>
        <taxon>Flavobacteriaceae</taxon>
        <taxon>Cellulophaga</taxon>
    </lineage>
</organism>
<comment type="subcellular location">
    <subcellularLocation>
        <location evidence="1">Endomembrane system</location>
    </subcellularLocation>
</comment>
<dbReference type="Pfam" id="PF13379">
    <property type="entry name" value="NMT1_2"/>
    <property type="match status" value="1"/>
</dbReference>
<evidence type="ECO:0000313" key="7">
    <source>
        <dbReference type="EMBL" id="SMC40092.1"/>
    </source>
</evidence>
<evidence type="ECO:0000256" key="2">
    <source>
        <dbReference type="ARBA" id="ARBA00022448"/>
    </source>
</evidence>
<reference evidence="7 8" key="1">
    <citation type="submission" date="2017-04" db="EMBL/GenBank/DDBJ databases">
        <authorList>
            <person name="Afonso C.L."/>
            <person name="Miller P.J."/>
            <person name="Scott M.A."/>
            <person name="Spackman E."/>
            <person name="Goraichik I."/>
            <person name="Dimitrov K.M."/>
            <person name="Suarez D.L."/>
            <person name="Swayne D.E."/>
        </authorList>
    </citation>
    <scope>NUCLEOTIDE SEQUENCE [LARGE SCALE GENOMIC DNA]</scope>
    <source>
        <strain evidence="7 8">DSM 21164</strain>
    </source>
</reference>
<accession>A0A1W1YVI7</accession>
<name>A0A1W1YVI7_9FLAO</name>
<proteinExistence type="predicted"/>
<evidence type="ECO:0000256" key="1">
    <source>
        <dbReference type="ARBA" id="ARBA00004308"/>
    </source>
</evidence>
<keyword evidence="5" id="KW-0472">Membrane</keyword>
<evidence type="ECO:0000256" key="5">
    <source>
        <dbReference type="ARBA" id="ARBA00023136"/>
    </source>
</evidence>
<evidence type="ECO:0000256" key="4">
    <source>
        <dbReference type="ARBA" id="ARBA00022519"/>
    </source>
</evidence>
<dbReference type="SUPFAM" id="SSF53850">
    <property type="entry name" value="Periplasmic binding protein-like II"/>
    <property type="match status" value="1"/>
</dbReference>
<evidence type="ECO:0000256" key="3">
    <source>
        <dbReference type="ARBA" id="ARBA00022475"/>
    </source>
</evidence>
<dbReference type="EMBL" id="FWXO01000001">
    <property type="protein sequence ID" value="SMC40092.1"/>
    <property type="molecule type" value="Genomic_DNA"/>
</dbReference>
<keyword evidence="8" id="KW-1185">Reference proteome</keyword>
<dbReference type="GO" id="GO:0012505">
    <property type="term" value="C:endomembrane system"/>
    <property type="evidence" value="ECO:0007669"/>
    <property type="project" value="UniProtKB-SubCell"/>
</dbReference>
<dbReference type="PANTHER" id="PTHR30024">
    <property type="entry name" value="ALIPHATIC SULFONATES-BINDING PROTEIN-RELATED"/>
    <property type="match status" value="1"/>
</dbReference>
<keyword evidence="2" id="KW-0813">Transport</keyword>